<dbReference type="InterPro" id="IPR050425">
    <property type="entry name" value="NAD(P)_dehydrat-like"/>
</dbReference>
<protein>
    <submittedName>
        <fullName evidence="4">Putative oxidoreductase</fullName>
    </submittedName>
</protein>
<dbReference type="STRING" id="86259.A0A4Z1PPJ2"/>
<dbReference type="Proteomes" id="UP000298493">
    <property type="component" value="Unassembled WGS sequence"/>
</dbReference>
<dbReference type="EMBL" id="SNSC02000004">
    <property type="protein sequence ID" value="TID24802.1"/>
    <property type="molecule type" value="Genomic_DNA"/>
</dbReference>
<evidence type="ECO:0000256" key="1">
    <source>
        <dbReference type="ARBA" id="ARBA00023002"/>
    </source>
</evidence>
<evidence type="ECO:0000256" key="2">
    <source>
        <dbReference type="ARBA" id="ARBA00023445"/>
    </source>
</evidence>
<evidence type="ECO:0000259" key="3">
    <source>
        <dbReference type="Pfam" id="PF01370"/>
    </source>
</evidence>
<keyword evidence="5" id="KW-1185">Reference proteome</keyword>
<comment type="similarity">
    <text evidence="2">Belongs to the NAD(P)-dependent epimerase/dehydratase family. Dihydroflavonol-4-reductase subfamily.</text>
</comment>
<dbReference type="PANTHER" id="PTHR10366:SF564">
    <property type="entry name" value="STEROL-4-ALPHA-CARBOXYLATE 3-DEHYDROGENASE, DECARBOXYLATING"/>
    <property type="match status" value="1"/>
</dbReference>
<dbReference type="Pfam" id="PF01370">
    <property type="entry name" value="Epimerase"/>
    <property type="match status" value="1"/>
</dbReference>
<reference evidence="4 5" key="1">
    <citation type="submission" date="2019-04" db="EMBL/GenBank/DDBJ databases">
        <title>High contiguity whole genome sequence and gene annotation resource for two Venturia nashicola isolates.</title>
        <authorList>
            <person name="Prokchorchik M."/>
            <person name="Won K."/>
            <person name="Lee Y."/>
            <person name="Choi E.D."/>
            <person name="Segonzac C."/>
            <person name="Sohn K.H."/>
        </authorList>
    </citation>
    <scope>NUCLEOTIDE SEQUENCE [LARGE SCALE GENOMIC DNA]</scope>
    <source>
        <strain evidence="4 5">PRI2</strain>
    </source>
</reference>
<proteinExistence type="inferred from homology"/>
<feature type="domain" description="NAD-dependent epimerase/dehydratase" evidence="3">
    <location>
        <begin position="7"/>
        <end position="265"/>
    </location>
</feature>
<sequence length="348" mass="37507">MATKPLVLLTGATGFVGAHILSQLLDSDLAVLAPVRSESKTTFLKSKYPAHISSGSLTFIAIPDLSAPGALGTVLQGKNVEYIIHVASPFFVSAKDSIKELVEPAVEATKNILNAAIEHGQALKKVIILSSFAAVQNPFDEPRAGYIYTDKDWNPITPDQASTNGVLGYMASKTFAERAAWETFDDVKKMGKGAISWDLITFCPPMIYGPPLHEIDLTKGIGGLNTSLKFLLESVTAPGRVGTPFLPHWVDVRDVALAHAKAISLPKGTGGRFLLCEGPKYYEDGLAGLRKRGAKGLGEEGEKCDAGKWFCLDSSKAREVLGLEWRWFEACTEDVWAWGESAGLVGQQ</sequence>
<dbReference type="Gene3D" id="3.40.50.720">
    <property type="entry name" value="NAD(P)-binding Rossmann-like Domain"/>
    <property type="match status" value="1"/>
</dbReference>
<keyword evidence="1" id="KW-0560">Oxidoreductase</keyword>
<comment type="caution">
    <text evidence="4">The sequence shown here is derived from an EMBL/GenBank/DDBJ whole genome shotgun (WGS) entry which is preliminary data.</text>
</comment>
<dbReference type="AlphaFoldDB" id="A0A4Z1PPJ2"/>
<gene>
    <name evidence="4" type="ORF">E6O75_ATG04007</name>
</gene>
<dbReference type="InterPro" id="IPR001509">
    <property type="entry name" value="Epimerase_deHydtase"/>
</dbReference>
<name>A0A4Z1PPJ2_9PEZI</name>
<accession>A0A4Z1PPJ2</accession>
<organism evidence="4 5">
    <name type="scientific">Venturia nashicola</name>
    <dbReference type="NCBI Taxonomy" id="86259"/>
    <lineage>
        <taxon>Eukaryota</taxon>
        <taxon>Fungi</taxon>
        <taxon>Dikarya</taxon>
        <taxon>Ascomycota</taxon>
        <taxon>Pezizomycotina</taxon>
        <taxon>Dothideomycetes</taxon>
        <taxon>Pleosporomycetidae</taxon>
        <taxon>Venturiales</taxon>
        <taxon>Venturiaceae</taxon>
        <taxon>Venturia</taxon>
    </lineage>
</organism>
<dbReference type="InterPro" id="IPR036291">
    <property type="entry name" value="NAD(P)-bd_dom_sf"/>
</dbReference>
<evidence type="ECO:0000313" key="5">
    <source>
        <dbReference type="Proteomes" id="UP000298493"/>
    </source>
</evidence>
<dbReference type="GO" id="GO:0016616">
    <property type="term" value="F:oxidoreductase activity, acting on the CH-OH group of donors, NAD or NADP as acceptor"/>
    <property type="evidence" value="ECO:0007669"/>
    <property type="project" value="TreeGrafter"/>
</dbReference>
<dbReference type="PANTHER" id="PTHR10366">
    <property type="entry name" value="NAD DEPENDENT EPIMERASE/DEHYDRATASE"/>
    <property type="match status" value="1"/>
</dbReference>
<evidence type="ECO:0000313" key="4">
    <source>
        <dbReference type="EMBL" id="TID24802.1"/>
    </source>
</evidence>
<dbReference type="SUPFAM" id="SSF51735">
    <property type="entry name" value="NAD(P)-binding Rossmann-fold domains"/>
    <property type="match status" value="1"/>
</dbReference>